<evidence type="ECO:0008006" key="5">
    <source>
        <dbReference type="Google" id="ProtNLM"/>
    </source>
</evidence>
<organism evidence="3 4">
    <name type="scientific">Brevundimonas balnearis</name>
    <dbReference type="NCBI Taxonomy" id="1572858"/>
    <lineage>
        <taxon>Bacteria</taxon>
        <taxon>Pseudomonadati</taxon>
        <taxon>Pseudomonadota</taxon>
        <taxon>Alphaproteobacteria</taxon>
        <taxon>Caulobacterales</taxon>
        <taxon>Caulobacteraceae</taxon>
        <taxon>Brevundimonas</taxon>
    </lineage>
</organism>
<name>A0ABV6QY64_9CAUL</name>
<feature type="compositionally biased region" description="Low complexity" evidence="1">
    <location>
        <begin position="161"/>
        <end position="174"/>
    </location>
</feature>
<accession>A0ABV6QY64</accession>
<keyword evidence="4" id="KW-1185">Reference proteome</keyword>
<feature type="region of interest" description="Disordered" evidence="1">
    <location>
        <begin position="146"/>
        <end position="174"/>
    </location>
</feature>
<comment type="caution">
    <text evidence="3">The sequence shown here is derived from an EMBL/GenBank/DDBJ whole genome shotgun (WGS) entry which is preliminary data.</text>
</comment>
<dbReference type="RefSeq" id="WP_376833130.1">
    <property type="nucleotide sequence ID" value="NZ_JBHLSW010000001.1"/>
</dbReference>
<dbReference type="Proteomes" id="UP001589906">
    <property type="component" value="Unassembled WGS sequence"/>
</dbReference>
<proteinExistence type="predicted"/>
<evidence type="ECO:0000256" key="2">
    <source>
        <dbReference type="SAM" id="SignalP"/>
    </source>
</evidence>
<evidence type="ECO:0000313" key="3">
    <source>
        <dbReference type="EMBL" id="MFC0632309.1"/>
    </source>
</evidence>
<protein>
    <recommendedName>
        <fullName evidence="5">Lipoprotein</fullName>
    </recommendedName>
</protein>
<feature type="signal peptide" evidence="2">
    <location>
        <begin position="1"/>
        <end position="16"/>
    </location>
</feature>
<gene>
    <name evidence="3" type="ORF">ACFFGE_00235</name>
</gene>
<feature type="chain" id="PRO_5046870121" description="Lipoprotein" evidence="2">
    <location>
        <begin position="17"/>
        <end position="174"/>
    </location>
</feature>
<keyword evidence="2" id="KW-0732">Signal</keyword>
<dbReference type="EMBL" id="JBHLSW010000001">
    <property type="protein sequence ID" value="MFC0632309.1"/>
    <property type="molecule type" value="Genomic_DNA"/>
</dbReference>
<dbReference type="PROSITE" id="PS51257">
    <property type="entry name" value="PROKAR_LIPOPROTEIN"/>
    <property type="match status" value="1"/>
</dbReference>
<evidence type="ECO:0000256" key="1">
    <source>
        <dbReference type="SAM" id="MobiDB-lite"/>
    </source>
</evidence>
<reference evidence="3 4" key="1">
    <citation type="submission" date="2024-09" db="EMBL/GenBank/DDBJ databases">
        <authorList>
            <person name="Sun Q."/>
            <person name="Mori K."/>
        </authorList>
    </citation>
    <scope>NUCLEOTIDE SEQUENCE [LARGE SCALE GENOMIC DNA]</scope>
    <source>
        <strain evidence="3 4">NCAIM B.02621</strain>
    </source>
</reference>
<sequence length="174" mass="17878">MIRPTLAILLAAGVLAACDRGAEDTAPAGPPAALTPAGEPTTVEVDEATWLQAAATVVQLHAIEDQNAKVFGTAQGDPAVNGLYTFVAFFESTADGWRVFRIGDFESFEVLGVAPGRIDLEIRESAVDGDSGQIVGAERRLIVGWTPGADGAPPQTITVTPAADPAEASPPAAE</sequence>
<evidence type="ECO:0000313" key="4">
    <source>
        <dbReference type="Proteomes" id="UP001589906"/>
    </source>
</evidence>